<keyword evidence="8" id="KW-0479">Metal-binding</keyword>
<dbReference type="PANTHER" id="PTHR11817">
    <property type="entry name" value="PYRUVATE KINASE"/>
    <property type="match status" value="1"/>
</dbReference>
<dbReference type="Gene3D" id="2.40.33.10">
    <property type="entry name" value="PK beta-barrel domain-like"/>
    <property type="match status" value="1"/>
</dbReference>
<evidence type="ECO:0000256" key="6">
    <source>
        <dbReference type="ARBA" id="ARBA00018587"/>
    </source>
</evidence>
<evidence type="ECO:0000256" key="3">
    <source>
        <dbReference type="ARBA" id="ARBA00004997"/>
    </source>
</evidence>
<dbReference type="GO" id="GO:0004743">
    <property type="term" value="F:pyruvate kinase activity"/>
    <property type="evidence" value="ECO:0007669"/>
    <property type="project" value="UniProtKB-UniRule"/>
</dbReference>
<dbReference type="FunFam" id="3.20.20.60:FF:000025">
    <property type="entry name" value="Pyruvate kinase"/>
    <property type="match status" value="1"/>
</dbReference>
<dbReference type="GO" id="GO:0005524">
    <property type="term" value="F:ATP binding"/>
    <property type="evidence" value="ECO:0007669"/>
    <property type="project" value="UniProtKB-KW"/>
</dbReference>
<dbReference type="Pfam" id="PF02887">
    <property type="entry name" value="PK_C"/>
    <property type="match status" value="1"/>
</dbReference>
<evidence type="ECO:0000256" key="1">
    <source>
        <dbReference type="ARBA" id="ARBA00001946"/>
    </source>
</evidence>
<dbReference type="GO" id="GO:0030955">
    <property type="term" value="F:potassium ion binding"/>
    <property type="evidence" value="ECO:0007669"/>
    <property type="project" value="UniProtKB-UniRule"/>
</dbReference>
<dbReference type="InterPro" id="IPR011037">
    <property type="entry name" value="Pyrv_Knase-like_insert_dom_sf"/>
</dbReference>
<comment type="pathway">
    <text evidence="3 16">Carbohydrate degradation; glycolysis; pyruvate from D-glyceraldehyde 3-phosphate: step 5/5.</text>
</comment>
<proteinExistence type="inferred from homology"/>
<evidence type="ECO:0000256" key="13">
    <source>
        <dbReference type="ARBA" id="ARBA00023152"/>
    </source>
</evidence>
<keyword evidence="11" id="KW-0067">ATP-binding</keyword>
<keyword evidence="9" id="KW-0547">Nucleotide-binding</keyword>
<dbReference type="AlphaFoldDB" id="D5BTT3"/>
<dbReference type="NCBIfam" id="TIGR01064">
    <property type="entry name" value="pyruv_kin"/>
    <property type="match status" value="1"/>
</dbReference>
<keyword evidence="14 19" id="KW-0670">Pyruvate</keyword>
<dbReference type="NCBIfam" id="NF004491">
    <property type="entry name" value="PRK05826.1"/>
    <property type="match status" value="1"/>
</dbReference>
<evidence type="ECO:0000256" key="12">
    <source>
        <dbReference type="ARBA" id="ARBA00022842"/>
    </source>
</evidence>
<keyword evidence="12 16" id="KW-0460">Magnesium</keyword>
<feature type="domain" description="Pyruvate kinase C-terminal" evidence="18">
    <location>
        <begin position="366"/>
        <end position="479"/>
    </location>
</feature>
<dbReference type="SUPFAM" id="SSF52935">
    <property type="entry name" value="PK C-terminal domain-like"/>
    <property type="match status" value="1"/>
</dbReference>
<dbReference type="InterPro" id="IPR015795">
    <property type="entry name" value="Pyrv_Knase_C"/>
</dbReference>
<feature type="domain" description="Pyruvate kinase barrel" evidence="17">
    <location>
        <begin position="17"/>
        <end position="333"/>
    </location>
</feature>
<dbReference type="HOGENOM" id="CLU_015439_0_2_5"/>
<accession>D5BTT3</accession>
<dbReference type="InterPro" id="IPR015806">
    <property type="entry name" value="Pyrv_Knase_insert_dom_sf"/>
</dbReference>
<evidence type="ECO:0000256" key="8">
    <source>
        <dbReference type="ARBA" id="ARBA00022723"/>
    </source>
</evidence>
<dbReference type="UniPathway" id="UPA00109">
    <property type="reaction ID" value="UER00188"/>
</dbReference>
<protein>
    <recommendedName>
        <fullName evidence="6 15">Pyruvate kinase</fullName>
        <ecNumber evidence="5 15">2.7.1.40</ecNumber>
    </recommendedName>
</protein>
<keyword evidence="7 16" id="KW-0808">Transferase</keyword>
<dbReference type="InterPro" id="IPR015793">
    <property type="entry name" value="Pyrv_Knase_brl"/>
</dbReference>
<evidence type="ECO:0000256" key="4">
    <source>
        <dbReference type="ARBA" id="ARBA00008663"/>
    </source>
</evidence>
<dbReference type="eggNOG" id="COG0469">
    <property type="taxonomic scope" value="Bacteria"/>
</dbReference>
<comment type="catalytic activity">
    <reaction evidence="16">
        <text>pyruvate + ATP = phosphoenolpyruvate + ADP + H(+)</text>
        <dbReference type="Rhea" id="RHEA:18157"/>
        <dbReference type="ChEBI" id="CHEBI:15361"/>
        <dbReference type="ChEBI" id="CHEBI:15378"/>
        <dbReference type="ChEBI" id="CHEBI:30616"/>
        <dbReference type="ChEBI" id="CHEBI:58702"/>
        <dbReference type="ChEBI" id="CHEBI:456216"/>
        <dbReference type="EC" id="2.7.1.40"/>
    </reaction>
</comment>
<dbReference type="Proteomes" id="UP000007460">
    <property type="component" value="Chromosome"/>
</dbReference>
<evidence type="ECO:0000256" key="11">
    <source>
        <dbReference type="ARBA" id="ARBA00022840"/>
    </source>
</evidence>
<dbReference type="Pfam" id="PF00224">
    <property type="entry name" value="PK"/>
    <property type="match status" value="1"/>
</dbReference>
<dbReference type="NCBIfam" id="NF004978">
    <property type="entry name" value="PRK06354.1"/>
    <property type="match status" value="1"/>
</dbReference>
<evidence type="ECO:0000256" key="7">
    <source>
        <dbReference type="ARBA" id="ARBA00022679"/>
    </source>
</evidence>
<evidence type="ECO:0000256" key="10">
    <source>
        <dbReference type="ARBA" id="ARBA00022777"/>
    </source>
</evidence>
<dbReference type="Gene3D" id="3.20.20.60">
    <property type="entry name" value="Phosphoenolpyruvate-binding domains"/>
    <property type="match status" value="1"/>
</dbReference>
<evidence type="ECO:0000256" key="15">
    <source>
        <dbReference type="NCBIfam" id="TIGR01064"/>
    </source>
</evidence>
<evidence type="ECO:0000256" key="2">
    <source>
        <dbReference type="ARBA" id="ARBA00001958"/>
    </source>
</evidence>
<keyword evidence="13 16" id="KW-0324">Glycolysis</keyword>
<organism evidence="19 20">
    <name type="scientific">Puniceispirillum marinum (strain IMCC1322)</name>
    <dbReference type="NCBI Taxonomy" id="488538"/>
    <lineage>
        <taxon>Bacteria</taxon>
        <taxon>Pseudomonadati</taxon>
        <taxon>Pseudomonadota</taxon>
        <taxon>Alphaproteobacteria</taxon>
        <taxon>Candidatus Puniceispirillales</taxon>
        <taxon>Candidatus Puniceispirillaceae</taxon>
        <taxon>Candidatus Puniceispirillum</taxon>
    </lineage>
</organism>
<dbReference type="RefSeq" id="WP_013046307.1">
    <property type="nucleotide sequence ID" value="NC_014010.1"/>
</dbReference>
<dbReference type="EC" id="2.7.1.40" evidence="5 15"/>
<keyword evidence="10 16" id="KW-0418">Kinase</keyword>
<dbReference type="SUPFAM" id="SSF51621">
    <property type="entry name" value="Phosphoenolpyruvate/pyruvate domain"/>
    <property type="match status" value="1"/>
</dbReference>
<dbReference type="GO" id="GO:0000287">
    <property type="term" value="F:magnesium ion binding"/>
    <property type="evidence" value="ECO:0007669"/>
    <property type="project" value="UniProtKB-UniRule"/>
</dbReference>
<dbReference type="KEGG" id="apb:SAR116_1437"/>
<sequence>MTALEAFPDMVTNGQRRATKIVATIGNVSSDPDCLRRLINAGVNVFRLNFSHGTQEEQGARIDAIRQIETETGIPTCILADMQGPKYRVGEVADGVEVKAGDQITFDQNEAIGSATRVGLPHPEIFAAMYPGARFLMDDGKLVLVVKSLSNDSFVAEVVVGGPLKSRKGVNIPDIVLDTKPLTEKDMSDLEFALSKNVDWVALSFVQRASDMVEARTLVGKRAALMAKIEKPAALKELAAIIEASDGIMVARGDLGVELPPEDVPAWQKKIIAKCRLVGKPVVVATQMLESMITAPAPTRAEASDVAGAVFDGTDAVMLSAETAAGAYPIESVEIMARIVRAAEAHIREDDASKYAQLPVEPTVYHAVARASVALADAVDADVMVAFSTSGNTAIRIARERPDTPFIVMTPHMEVQRRLALLWGTTTAHSAFSHDFENAIAEAGDLVRKKGMASKGGHIVVVAGMPFGIAGTTNSMRVVRI</sequence>
<comment type="similarity">
    <text evidence="4 16">Belongs to the pyruvate kinase family.</text>
</comment>
<keyword evidence="20" id="KW-1185">Reference proteome</keyword>
<evidence type="ECO:0000256" key="16">
    <source>
        <dbReference type="RuleBase" id="RU000504"/>
    </source>
</evidence>
<dbReference type="EMBL" id="CP001751">
    <property type="protein sequence ID" value="ADE39680.1"/>
    <property type="molecule type" value="Genomic_DNA"/>
</dbReference>
<evidence type="ECO:0000259" key="18">
    <source>
        <dbReference type="Pfam" id="PF02887"/>
    </source>
</evidence>
<dbReference type="InterPro" id="IPR001697">
    <property type="entry name" value="Pyr_Knase"/>
</dbReference>
<evidence type="ECO:0000313" key="19">
    <source>
        <dbReference type="EMBL" id="ADE39680.1"/>
    </source>
</evidence>
<comment type="cofactor">
    <cofactor evidence="2">
        <name>K(+)</name>
        <dbReference type="ChEBI" id="CHEBI:29103"/>
    </cofactor>
</comment>
<evidence type="ECO:0000256" key="5">
    <source>
        <dbReference type="ARBA" id="ARBA00012142"/>
    </source>
</evidence>
<dbReference type="InterPro" id="IPR015813">
    <property type="entry name" value="Pyrv/PenolPyrv_kinase-like_dom"/>
</dbReference>
<evidence type="ECO:0000313" key="20">
    <source>
        <dbReference type="Proteomes" id="UP000007460"/>
    </source>
</evidence>
<dbReference type="GO" id="GO:0016301">
    <property type="term" value="F:kinase activity"/>
    <property type="evidence" value="ECO:0007669"/>
    <property type="project" value="UniProtKB-KW"/>
</dbReference>
<dbReference type="InterPro" id="IPR040442">
    <property type="entry name" value="Pyrv_kinase-like_dom_sf"/>
</dbReference>
<dbReference type="SUPFAM" id="SSF50800">
    <property type="entry name" value="PK beta-barrel domain-like"/>
    <property type="match status" value="1"/>
</dbReference>
<comment type="cofactor">
    <cofactor evidence="1">
        <name>Mg(2+)</name>
        <dbReference type="ChEBI" id="CHEBI:18420"/>
    </cofactor>
</comment>
<name>D5BTT3_PUNMI</name>
<evidence type="ECO:0000256" key="14">
    <source>
        <dbReference type="ARBA" id="ARBA00023317"/>
    </source>
</evidence>
<dbReference type="PRINTS" id="PR01050">
    <property type="entry name" value="PYRUVTKNASE"/>
</dbReference>
<dbReference type="InterPro" id="IPR036918">
    <property type="entry name" value="Pyrv_Knase_C_sf"/>
</dbReference>
<reference evidence="19 20" key="1">
    <citation type="journal article" date="2010" name="J. Bacteriol.">
        <title>Complete genome sequence of "Candidatus Puniceispirillum marinum" IMCC1322, a representative of the SAR116 clade in the Alphaproteobacteria.</title>
        <authorList>
            <person name="Oh H.M."/>
            <person name="Kwon K.K."/>
            <person name="Kang I."/>
            <person name="Kang S.G."/>
            <person name="Lee J.H."/>
            <person name="Kim S.J."/>
            <person name="Cho J.C."/>
        </authorList>
    </citation>
    <scope>NUCLEOTIDE SEQUENCE [LARGE SCALE GENOMIC DNA]</scope>
    <source>
        <strain evidence="19 20">IMCC1322</strain>
    </source>
</reference>
<dbReference type="Gene3D" id="3.40.1380.20">
    <property type="entry name" value="Pyruvate kinase, C-terminal domain"/>
    <property type="match status" value="1"/>
</dbReference>
<evidence type="ECO:0000259" key="17">
    <source>
        <dbReference type="Pfam" id="PF00224"/>
    </source>
</evidence>
<gene>
    <name evidence="19" type="ordered locus">SAR116_1437</name>
</gene>
<evidence type="ECO:0000256" key="9">
    <source>
        <dbReference type="ARBA" id="ARBA00022741"/>
    </source>
</evidence>
<dbReference type="STRING" id="488538.SAR116_1437"/>